<dbReference type="InterPro" id="IPR051158">
    <property type="entry name" value="Metallophosphoesterase_sf"/>
</dbReference>
<reference evidence="3" key="1">
    <citation type="submission" date="2018-05" db="EMBL/GenBank/DDBJ databases">
        <authorList>
            <person name="Lanie J.A."/>
            <person name="Ng W.-L."/>
            <person name="Kazmierczak K.M."/>
            <person name="Andrzejewski T.M."/>
            <person name="Davidsen T.M."/>
            <person name="Wayne K.J."/>
            <person name="Tettelin H."/>
            <person name="Glass J.I."/>
            <person name="Rusch D."/>
            <person name="Podicherti R."/>
            <person name="Tsui H.-C.T."/>
            <person name="Winkler M.E."/>
        </authorList>
    </citation>
    <scope>NUCLEOTIDE SEQUENCE</scope>
</reference>
<sequence>MNLRTLQRRIRTTVLASVFYFGLLIYPPIRLIDWLIPDWQPGTLELLALLVLPPATRIVSSTFPGAFTRRLAVISMTWMGLCFQLFPVVVVLELVRLISPIIDTNVGLIGLTVILIVGGWGLINAQLLKVRRIPLFAGPSVEGKSLVQISDVHIGSRSAAFLRRIVKCINELPADAVLITGDLVDDDVDEEDLQPLAQLNSTVYFILGNHERYANTERILRHLESCNVIVLRDKAVDADPFQFIGLDDAEAKDTVKKGLSTLSKLDNRYRVLLYHRPEGADDAADWGIQLMVSGHTHRGQIFPFNYLVKRIHPRMHGSFELHDLLLYVSPGTGTWGPVLRTNSRCEVTHFQFLGDLKTAVGPSAT</sequence>
<feature type="transmembrane region" description="Helical" evidence="1">
    <location>
        <begin position="104"/>
        <end position="123"/>
    </location>
</feature>
<dbReference type="Gene3D" id="3.60.21.10">
    <property type="match status" value="1"/>
</dbReference>
<feature type="transmembrane region" description="Helical" evidence="1">
    <location>
        <begin position="12"/>
        <end position="29"/>
    </location>
</feature>
<dbReference type="PANTHER" id="PTHR31302:SF0">
    <property type="entry name" value="TRANSMEMBRANE PROTEIN WITH METALLOPHOSPHOESTERASE DOMAIN"/>
    <property type="match status" value="1"/>
</dbReference>
<feature type="transmembrane region" description="Helical" evidence="1">
    <location>
        <begin position="71"/>
        <end position="92"/>
    </location>
</feature>
<evidence type="ECO:0000256" key="1">
    <source>
        <dbReference type="SAM" id="Phobius"/>
    </source>
</evidence>
<keyword evidence="1" id="KW-1133">Transmembrane helix</keyword>
<dbReference type="Pfam" id="PF00149">
    <property type="entry name" value="Metallophos"/>
    <property type="match status" value="1"/>
</dbReference>
<gene>
    <name evidence="3" type="ORF">METZ01_LOCUS55172</name>
</gene>
<dbReference type="AlphaFoldDB" id="A0A381SGB0"/>
<evidence type="ECO:0000259" key="2">
    <source>
        <dbReference type="Pfam" id="PF00149"/>
    </source>
</evidence>
<organism evidence="3">
    <name type="scientific">marine metagenome</name>
    <dbReference type="NCBI Taxonomy" id="408172"/>
    <lineage>
        <taxon>unclassified sequences</taxon>
        <taxon>metagenomes</taxon>
        <taxon>ecological metagenomes</taxon>
    </lineage>
</organism>
<accession>A0A381SGB0</accession>
<evidence type="ECO:0000313" key="3">
    <source>
        <dbReference type="EMBL" id="SVA02318.1"/>
    </source>
</evidence>
<keyword evidence="1" id="KW-0812">Transmembrane</keyword>
<name>A0A381SGB0_9ZZZZ</name>
<proteinExistence type="predicted"/>
<protein>
    <recommendedName>
        <fullName evidence="2">Calcineurin-like phosphoesterase domain-containing protein</fullName>
    </recommendedName>
</protein>
<dbReference type="InterPro" id="IPR004843">
    <property type="entry name" value="Calcineurin-like_PHP"/>
</dbReference>
<feature type="domain" description="Calcineurin-like phosphoesterase" evidence="2">
    <location>
        <begin position="146"/>
        <end position="298"/>
    </location>
</feature>
<dbReference type="GO" id="GO:0016787">
    <property type="term" value="F:hydrolase activity"/>
    <property type="evidence" value="ECO:0007669"/>
    <property type="project" value="InterPro"/>
</dbReference>
<keyword evidence="1" id="KW-0472">Membrane</keyword>
<dbReference type="InterPro" id="IPR029052">
    <property type="entry name" value="Metallo-depent_PP-like"/>
</dbReference>
<dbReference type="SUPFAM" id="SSF56300">
    <property type="entry name" value="Metallo-dependent phosphatases"/>
    <property type="match status" value="1"/>
</dbReference>
<dbReference type="EMBL" id="UINC01002993">
    <property type="protein sequence ID" value="SVA02318.1"/>
    <property type="molecule type" value="Genomic_DNA"/>
</dbReference>
<dbReference type="PANTHER" id="PTHR31302">
    <property type="entry name" value="TRANSMEMBRANE PROTEIN WITH METALLOPHOSPHOESTERASE DOMAIN-RELATED"/>
    <property type="match status" value="1"/>
</dbReference>